<keyword evidence="7 8" id="KW-0998">Cell outer membrane</keyword>
<accession>A0A066WM24</accession>
<evidence type="ECO:0000256" key="5">
    <source>
        <dbReference type="ARBA" id="ARBA00023077"/>
    </source>
</evidence>
<feature type="chain" id="PRO_5001633941" evidence="10">
    <location>
        <begin position="34"/>
        <end position="1090"/>
    </location>
</feature>
<comment type="subcellular location">
    <subcellularLocation>
        <location evidence="1 8">Cell outer membrane</location>
        <topology evidence="1 8">Multi-pass membrane protein</topology>
    </subcellularLocation>
</comment>
<dbReference type="AlphaFoldDB" id="A0A066WM24"/>
<dbReference type="Pfam" id="PF07715">
    <property type="entry name" value="Plug"/>
    <property type="match status" value="1"/>
</dbReference>
<dbReference type="Pfam" id="PF13715">
    <property type="entry name" value="CarbopepD_reg_2"/>
    <property type="match status" value="1"/>
</dbReference>
<dbReference type="EMBL" id="JNCA01000017">
    <property type="protein sequence ID" value="KDN54866.1"/>
    <property type="molecule type" value="Genomic_DNA"/>
</dbReference>
<keyword evidence="2 8" id="KW-0813">Transport</keyword>
<evidence type="ECO:0000313" key="14">
    <source>
        <dbReference type="Proteomes" id="UP000027064"/>
    </source>
</evidence>
<dbReference type="InterPro" id="IPR000531">
    <property type="entry name" value="Beta-barrel_TonB"/>
</dbReference>
<dbReference type="Gene3D" id="2.170.130.10">
    <property type="entry name" value="TonB-dependent receptor, plug domain"/>
    <property type="match status" value="1"/>
</dbReference>
<dbReference type="InterPro" id="IPR036942">
    <property type="entry name" value="Beta-barrel_TonB_sf"/>
</dbReference>
<evidence type="ECO:0000259" key="11">
    <source>
        <dbReference type="Pfam" id="PF00593"/>
    </source>
</evidence>
<dbReference type="eggNOG" id="COG1629">
    <property type="taxonomic scope" value="Bacteria"/>
</dbReference>
<dbReference type="FunFam" id="2.170.130.10:FF:000008">
    <property type="entry name" value="SusC/RagA family TonB-linked outer membrane protein"/>
    <property type="match status" value="1"/>
</dbReference>
<dbReference type="InterPro" id="IPR023997">
    <property type="entry name" value="TonB-dep_OMP_SusC/RagA_CS"/>
</dbReference>
<evidence type="ECO:0000259" key="12">
    <source>
        <dbReference type="Pfam" id="PF07715"/>
    </source>
</evidence>
<dbReference type="Proteomes" id="UP000027064">
    <property type="component" value="Unassembled WGS sequence"/>
</dbReference>
<evidence type="ECO:0000256" key="3">
    <source>
        <dbReference type="ARBA" id="ARBA00022452"/>
    </source>
</evidence>
<name>A0A066WM24_9FLAO</name>
<evidence type="ECO:0000256" key="2">
    <source>
        <dbReference type="ARBA" id="ARBA00022448"/>
    </source>
</evidence>
<proteinExistence type="inferred from homology"/>
<dbReference type="Pfam" id="PF00593">
    <property type="entry name" value="TonB_dep_Rec_b-barrel"/>
    <property type="match status" value="1"/>
</dbReference>
<evidence type="ECO:0000256" key="6">
    <source>
        <dbReference type="ARBA" id="ARBA00023136"/>
    </source>
</evidence>
<evidence type="ECO:0000313" key="13">
    <source>
        <dbReference type="EMBL" id="KDN54866.1"/>
    </source>
</evidence>
<dbReference type="Gene3D" id="2.40.170.20">
    <property type="entry name" value="TonB-dependent receptor, beta-barrel domain"/>
    <property type="match status" value="1"/>
</dbReference>
<dbReference type="OrthoDB" id="9768177at2"/>
<comment type="caution">
    <text evidence="13">The sequence shown here is derived from an EMBL/GenBank/DDBJ whole genome shotgun (WGS) entry which is preliminary data.</text>
</comment>
<dbReference type="SUPFAM" id="SSF56935">
    <property type="entry name" value="Porins"/>
    <property type="match status" value="1"/>
</dbReference>
<feature type="domain" description="TonB-dependent receptor-like beta-barrel" evidence="11">
    <location>
        <begin position="494"/>
        <end position="843"/>
    </location>
</feature>
<keyword evidence="6 8" id="KW-0472">Membrane</keyword>
<keyword evidence="5 9" id="KW-0798">TonB box</keyword>
<dbReference type="SUPFAM" id="SSF49464">
    <property type="entry name" value="Carboxypeptidase regulatory domain-like"/>
    <property type="match status" value="1"/>
</dbReference>
<gene>
    <name evidence="13" type="ORF">FEM21_18710</name>
</gene>
<organism evidence="13 14">
    <name type="scientific">Flavobacterium seoulense</name>
    <dbReference type="NCBI Taxonomy" id="1492738"/>
    <lineage>
        <taxon>Bacteria</taxon>
        <taxon>Pseudomonadati</taxon>
        <taxon>Bacteroidota</taxon>
        <taxon>Flavobacteriia</taxon>
        <taxon>Flavobacteriales</taxon>
        <taxon>Flavobacteriaceae</taxon>
        <taxon>Flavobacterium</taxon>
    </lineage>
</organism>
<dbReference type="STRING" id="1492738.FEM21_18710"/>
<evidence type="ECO:0000256" key="1">
    <source>
        <dbReference type="ARBA" id="ARBA00004571"/>
    </source>
</evidence>
<keyword evidence="14" id="KW-1185">Reference proteome</keyword>
<keyword evidence="4 8" id="KW-0812">Transmembrane</keyword>
<evidence type="ECO:0000256" key="7">
    <source>
        <dbReference type="ARBA" id="ARBA00023237"/>
    </source>
</evidence>
<dbReference type="PROSITE" id="PS52016">
    <property type="entry name" value="TONB_DEPENDENT_REC_3"/>
    <property type="match status" value="1"/>
</dbReference>
<dbReference type="InterPro" id="IPR039426">
    <property type="entry name" value="TonB-dep_rcpt-like"/>
</dbReference>
<dbReference type="GO" id="GO:0009279">
    <property type="term" value="C:cell outer membrane"/>
    <property type="evidence" value="ECO:0007669"/>
    <property type="project" value="UniProtKB-SubCell"/>
</dbReference>
<dbReference type="NCBIfam" id="TIGR04057">
    <property type="entry name" value="SusC_RagA_signa"/>
    <property type="match status" value="1"/>
</dbReference>
<keyword evidence="10" id="KW-0732">Signal</keyword>
<keyword evidence="13" id="KW-0675">Receptor</keyword>
<evidence type="ECO:0000256" key="10">
    <source>
        <dbReference type="SAM" id="SignalP"/>
    </source>
</evidence>
<dbReference type="RefSeq" id="WP_035659808.1">
    <property type="nucleotide sequence ID" value="NZ_JNCA01000017.1"/>
</dbReference>
<evidence type="ECO:0000256" key="4">
    <source>
        <dbReference type="ARBA" id="ARBA00022692"/>
    </source>
</evidence>
<dbReference type="InterPro" id="IPR008969">
    <property type="entry name" value="CarboxyPept-like_regulatory"/>
</dbReference>
<reference evidence="13 14" key="1">
    <citation type="submission" date="2014-05" db="EMBL/GenBank/DDBJ databases">
        <title>Genome Sequence of Flavobacterium sp. EM1321.</title>
        <authorList>
            <person name="Shin S.-K."/>
            <person name="Yi H."/>
        </authorList>
    </citation>
    <scope>NUCLEOTIDE SEQUENCE [LARGE SCALE GENOMIC DNA]</scope>
    <source>
        <strain evidence="13 14">EM1321</strain>
    </source>
</reference>
<evidence type="ECO:0000256" key="8">
    <source>
        <dbReference type="PROSITE-ProRule" id="PRU01360"/>
    </source>
</evidence>
<sequence length="1090" mass="118263">MTQQKQWKKKSRKLQTLFLIFFVSIGASSQIFAQNSTKSIEQIISGTTKDEKGDILPGVNVILKGTQIGVNSDADGKYSIAANTKDATLIFSFIGYLTKEVKINGQSSTINISLQPESNSLNEVVVIGYGTQKNRDITGAVTSFDAKHLEEKPIARIEQALIGQMAGVQVKQQTGMPGTGLSIVVRGTGSINAGSEPLYVIDGFPLDIAGQSADGSIGTSPLANLSANDIESIQVLKDAAAGAIYGSRAANGVVLITTKRGKSGKLKISLNTNTGVSSVAKKLDILSADEWVDVATEVANTNWVRSGAGRTAEQTNDQRRAILGLKAGEYNTSYMPDERWSQPGHPGLTYVDWQDAIYRKAIFQNYQLSATGGTEDVSYFFSTNYLNQQSTLINTDFKSYGVRANIEAKANKRLKLGINIAPTYSENNTPQGDGKDSPIMNIAGIAPVVEANAGLNSGAGEFPTYTWSSPRLVSPYAILNNSIGLTKNTRLLTSVYAEYYILPSLFAKTTINYDDVNQQTKTYVSDYVAVGGAAERITNPGKNASGSYGGYRKQNFVNENTLNFIKTFNNVHNVSAVAGVSFNSVHSEAFNIRTAGGFANNTVNTINNAIPNAAGVTVTGTTTENNNTLFSYYGRLQYDYDGKYLITGTIRRDASSKFGINNQWGTFPSASIGWRISQESFLKDVKEISDLKLRFSWGKSGNNNIGNYNSIPTLTGTSYNFGGNTPIVANGQVVAGLANPNLKWETSNTYNLGLDAAFFNNRLTLSFDAYTKKSTDLLLNLPVLGASGFSTSLQNTGSVKNQGIEVAVTSRNITTPDFQWSTNANIAFNRNEVISLNADGSPIYIPSAYSGSNAPYILQPGLPMFSYYVTKSIGILTQADLDDPKVAKIKNQTVGDTKYYDANNDGVIDANDRVIHGQPNPKYTWGITNNFKYKNFDLSVQVYGQVGGSILSYFGRAIDFSGSTTANIAGVWRDRWTPENQNYNAPRGKLASTYTVPQVTSDWVYSTDFIRIQNITLGYNFKDLAKYSVFSSARIYMALQNWFNHDKYRGGVNPEAQNTNVSGNGSYPIPGDYGSMPLSKTASIGVNLNF</sequence>
<comment type="similarity">
    <text evidence="8 9">Belongs to the TonB-dependent receptor family.</text>
</comment>
<feature type="signal peptide" evidence="10">
    <location>
        <begin position="1"/>
        <end position="33"/>
    </location>
</feature>
<dbReference type="InterPro" id="IPR037066">
    <property type="entry name" value="Plug_dom_sf"/>
</dbReference>
<evidence type="ECO:0000256" key="9">
    <source>
        <dbReference type="RuleBase" id="RU003357"/>
    </source>
</evidence>
<protein>
    <submittedName>
        <fullName evidence="13">TonB-denpendent receptor</fullName>
    </submittedName>
</protein>
<keyword evidence="3 8" id="KW-1134">Transmembrane beta strand</keyword>
<dbReference type="PATRIC" id="fig|1492738.3.peg.1860"/>
<dbReference type="Gene3D" id="2.60.40.1120">
    <property type="entry name" value="Carboxypeptidase-like, regulatory domain"/>
    <property type="match status" value="1"/>
</dbReference>
<dbReference type="InterPro" id="IPR012910">
    <property type="entry name" value="Plug_dom"/>
</dbReference>
<dbReference type="InterPro" id="IPR023996">
    <property type="entry name" value="TonB-dep_OMP_SusC/RagA"/>
</dbReference>
<dbReference type="NCBIfam" id="TIGR04056">
    <property type="entry name" value="OMP_RagA_SusC"/>
    <property type="match status" value="1"/>
</dbReference>
<feature type="domain" description="TonB-dependent receptor plug" evidence="12">
    <location>
        <begin position="134"/>
        <end position="253"/>
    </location>
</feature>